<evidence type="ECO:0000256" key="4">
    <source>
        <dbReference type="ARBA" id="ARBA00022989"/>
    </source>
</evidence>
<reference evidence="8 9" key="1">
    <citation type="submission" date="2015-04" db="EMBL/GenBank/DDBJ databases">
        <title>The draft genome sequence of Fusarium langsethiae, a T-2/HT-2 mycotoxin producer.</title>
        <authorList>
            <person name="Lysoe E."/>
            <person name="Divon H.H."/>
            <person name="Terzi V."/>
            <person name="Orru L."/>
            <person name="Lamontanara A."/>
            <person name="Kolseth A.-K."/>
            <person name="Frandsen R.J."/>
            <person name="Nielsen K."/>
            <person name="Thrane U."/>
        </authorList>
    </citation>
    <scope>NUCLEOTIDE SEQUENCE [LARGE SCALE GENOMIC DNA]</scope>
    <source>
        <strain evidence="8 9">Fl201059</strain>
    </source>
</reference>
<comment type="subcellular location">
    <subcellularLocation>
        <location evidence="1">Membrane</location>
        <topology evidence="1">Multi-pass membrane protein</topology>
    </subcellularLocation>
</comment>
<dbReference type="InterPro" id="IPR001708">
    <property type="entry name" value="YidC/ALB3/OXA1/COX18"/>
</dbReference>
<comment type="caution">
    <text evidence="8">The sequence shown here is derived from an EMBL/GenBank/DDBJ whole genome shotgun (WGS) entry which is preliminary data.</text>
</comment>
<name>A0A0M9EW54_FUSLA</name>
<proteinExistence type="inferred from homology"/>
<dbReference type="GO" id="GO:0032977">
    <property type="term" value="F:membrane insertase activity"/>
    <property type="evidence" value="ECO:0007669"/>
    <property type="project" value="InterPro"/>
</dbReference>
<dbReference type="GO" id="GO:0033617">
    <property type="term" value="P:mitochondrial respiratory chain complex IV assembly"/>
    <property type="evidence" value="ECO:0007669"/>
    <property type="project" value="TreeGrafter"/>
</dbReference>
<accession>A0A0M9EW54</accession>
<dbReference type="EMBL" id="JXCE01000107">
    <property type="protein sequence ID" value="KPA41138.1"/>
    <property type="molecule type" value="Genomic_DNA"/>
</dbReference>
<comment type="similarity">
    <text evidence="2">Belongs to the OXA1/ALB3/YidC family.</text>
</comment>
<dbReference type="GO" id="GO:0005743">
    <property type="term" value="C:mitochondrial inner membrane"/>
    <property type="evidence" value="ECO:0007669"/>
    <property type="project" value="TreeGrafter"/>
</dbReference>
<protein>
    <submittedName>
        <fullName evidence="8">Mitochondrial export translocase oxa2</fullName>
    </submittedName>
</protein>
<evidence type="ECO:0000256" key="7">
    <source>
        <dbReference type="SAM" id="Phobius"/>
    </source>
</evidence>
<dbReference type="Proteomes" id="UP000037904">
    <property type="component" value="Unassembled WGS sequence"/>
</dbReference>
<dbReference type="AlphaFoldDB" id="A0A0M9EW54"/>
<evidence type="ECO:0000256" key="2">
    <source>
        <dbReference type="ARBA" id="ARBA00009877"/>
    </source>
</evidence>
<sequence length="361" mass="39734">MSLLRRTAHNISPHARPFLQTTNSIRRTVGVSHPALTNSITSPCASRRNFSVASTLGEAVTITADSLSWAHSVGVPWYVAIPLVAIGINATIRFPLQYYVRRIQEDRKPLKPLVAAWGRRHMMEQTLSSGDVPHRIRALRAYGATAKSTKRIYKAWGLQRWKGIIPIAGIIPFITTSEALRRKCGAPLGWISHQIGLGNTDSTTAGLGAASSMFDESLANGGLLWFTDLSSADPYYGLPVICSGILVWSIWGRMDTASIINLLDIRPRDGISTPVAMRLQQLIGRTMLLMPVLPLLFADLPSAIFLYWGTSFALTRVNDILLTKLITPRPESLTIPRTNEDLPFLPRRQSQKGGETQGNST</sequence>
<feature type="compositionally biased region" description="Polar residues" evidence="6">
    <location>
        <begin position="351"/>
        <end position="361"/>
    </location>
</feature>
<evidence type="ECO:0000256" key="5">
    <source>
        <dbReference type="ARBA" id="ARBA00023136"/>
    </source>
</evidence>
<keyword evidence="4 7" id="KW-1133">Transmembrane helix</keyword>
<dbReference type="PANTHER" id="PTHR12428:SF65">
    <property type="entry name" value="CYTOCHROME C OXIDASE ASSEMBLY PROTEIN COX18, MITOCHONDRIAL"/>
    <property type="match status" value="1"/>
</dbReference>
<evidence type="ECO:0000256" key="3">
    <source>
        <dbReference type="ARBA" id="ARBA00022692"/>
    </source>
</evidence>
<dbReference type="PANTHER" id="PTHR12428">
    <property type="entry name" value="OXA1"/>
    <property type="match status" value="1"/>
</dbReference>
<evidence type="ECO:0000313" key="9">
    <source>
        <dbReference type="Proteomes" id="UP000037904"/>
    </source>
</evidence>
<gene>
    <name evidence="8" type="ORF">FLAG1_05999</name>
</gene>
<evidence type="ECO:0000256" key="1">
    <source>
        <dbReference type="ARBA" id="ARBA00004141"/>
    </source>
</evidence>
<evidence type="ECO:0000313" key="8">
    <source>
        <dbReference type="EMBL" id="KPA41138.1"/>
    </source>
</evidence>
<keyword evidence="9" id="KW-1185">Reference proteome</keyword>
<dbReference type="GO" id="GO:0032979">
    <property type="term" value="P:protein insertion into mitochondrial inner membrane from matrix"/>
    <property type="evidence" value="ECO:0007669"/>
    <property type="project" value="TreeGrafter"/>
</dbReference>
<keyword evidence="5 7" id="KW-0472">Membrane</keyword>
<dbReference type="OrthoDB" id="2148490at2759"/>
<organism evidence="8 9">
    <name type="scientific">Fusarium langsethiae</name>
    <dbReference type="NCBI Taxonomy" id="179993"/>
    <lineage>
        <taxon>Eukaryota</taxon>
        <taxon>Fungi</taxon>
        <taxon>Dikarya</taxon>
        <taxon>Ascomycota</taxon>
        <taxon>Pezizomycotina</taxon>
        <taxon>Sordariomycetes</taxon>
        <taxon>Hypocreomycetidae</taxon>
        <taxon>Hypocreales</taxon>
        <taxon>Nectriaceae</taxon>
        <taxon>Fusarium</taxon>
    </lineage>
</organism>
<feature type="transmembrane region" description="Helical" evidence="7">
    <location>
        <begin position="287"/>
        <end position="308"/>
    </location>
</feature>
<evidence type="ECO:0000256" key="6">
    <source>
        <dbReference type="SAM" id="MobiDB-lite"/>
    </source>
</evidence>
<keyword evidence="3 7" id="KW-0812">Transmembrane</keyword>
<feature type="region of interest" description="Disordered" evidence="6">
    <location>
        <begin position="334"/>
        <end position="361"/>
    </location>
</feature>